<organism evidence="2 3">
    <name type="scientific">Vibrio thalassae</name>
    <dbReference type="NCBI Taxonomy" id="1243014"/>
    <lineage>
        <taxon>Bacteria</taxon>
        <taxon>Pseudomonadati</taxon>
        <taxon>Pseudomonadota</taxon>
        <taxon>Gammaproteobacteria</taxon>
        <taxon>Vibrionales</taxon>
        <taxon>Vibrionaceae</taxon>
        <taxon>Vibrio</taxon>
    </lineage>
</organism>
<dbReference type="EMBL" id="OANU01000006">
    <property type="protein sequence ID" value="SNX47226.1"/>
    <property type="molecule type" value="Genomic_DNA"/>
</dbReference>
<dbReference type="Pfam" id="PF01507">
    <property type="entry name" value="PAPS_reduct"/>
    <property type="match status" value="1"/>
</dbReference>
<accession>A0A240EFA5</accession>
<dbReference type="SUPFAM" id="SSF52402">
    <property type="entry name" value="Adenine nucleotide alpha hydrolases-like"/>
    <property type="match status" value="1"/>
</dbReference>
<dbReference type="RefSeq" id="WP_096992518.1">
    <property type="nucleotide sequence ID" value="NZ_JBHSII010000006.1"/>
</dbReference>
<dbReference type="OrthoDB" id="9774475at2"/>
<proteinExistence type="predicted"/>
<dbReference type="Gene3D" id="3.40.50.620">
    <property type="entry name" value="HUPs"/>
    <property type="match status" value="1"/>
</dbReference>
<reference evidence="3" key="1">
    <citation type="submission" date="2016-06" db="EMBL/GenBank/DDBJ databases">
        <authorList>
            <person name="Rodrigo-Torres L."/>
            <person name="Arahal R.D."/>
            <person name="Lucena T."/>
        </authorList>
    </citation>
    <scope>NUCLEOTIDE SEQUENCE [LARGE SCALE GENOMIC DNA]</scope>
    <source>
        <strain evidence="3">CECT8203</strain>
    </source>
</reference>
<gene>
    <name evidence="2" type="ORF">VTH8203_00827</name>
</gene>
<evidence type="ECO:0000259" key="1">
    <source>
        <dbReference type="Pfam" id="PF01507"/>
    </source>
</evidence>
<sequence>MDLTSEEKMELAISRLKNLLRSKYSISSSYSGGKDSTVCVILMLEAMRQLKQEGEYVPNCYIMNSNTRRDMPMMNIYLEESLSNIRVFCAKHDLPVEVVQVEPSIAGRWTWTCLGRGKLPRYPGQSVDCSVDEKITPMQRQTKLIEDENIHEIITLVGTRASESSKRERSMRKYQMSETAIVEIDGKRTYSLISDWELDDVWSLIVSCSGSKEHPPRCFATFNENFDQLATLYRDANDGHCTLVFDKKHSSGCGSRFGCSWCLSNGDRDKSLESLIREDVDKYGFMSPLIEFRTFLQNIRFDLSRRDFRGRNVSQAGYLKVTPDYFNSRTKRELLRYLITIDVMEKERAEEHQRKWDANEIEHTDHNSLLCEPMFQYITYDDVLIIDFAWSLQRDFGEASAAAKDYIEIHDLGYRYPVPSIKEAPRVSIPKRRWFDVSKALPHDEDVDGLFYLIPETQTLYLGEISLSDALSVEPGSGWSYLRAVRNAFYELHLVDHQEVCRAALKNRWISMRKADVKRYDDIARRHDYIYKLMQSETPMKEDIVTGDDLIMSVDEYLRDNSISDEEHSVLLSRHYRKELEAEYEQDLFGVDSVVDAMELGKPAPAPKARNSTLHRVDDFKDIANQITIDV</sequence>
<keyword evidence="3" id="KW-1185">Reference proteome</keyword>
<dbReference type="AlphaFoldDB" id="A0A240EFA5"/>
<dbReference type="GO" id="GO:0003824">
    <property type="term" value="F:catalytic activity"/>
    <property type="evidence" value="ECO:0007669"/>
    <property type="project" value="InterPro"/>
</dbReference>
<evidence type="ECO:0000313" key="2">
    <source>
        <dbReference type="EMBL" id="SNX47226.1"/>
    </source>
</evidence>
<dbReference type="Proteomes" id="UP000219336">
    <property type="component" value="Unassembled WGS sequence"/>
</dbReference>
<name>A0A240EFA5_9VIBR</name>
<feature type="domain" description="Phosphoadenosine phosphosulphate reductase" evidence="1">
    <location>
        <begin position="27"/>
        <end position="206"/>
    </location>
</feature>
<dbReference type="InterPro" id="IPR014729">
    <property type="entry name" value="Rossmann-like_a/b/a_fold"/>
</dbReference>
<dbReference type="InterPro" id="IPR002500">
    <property type="entry name" value="PAPS_reduct_dom"/>
</dbReference>
<evidence type="ECO:0000313" key="3">
    <source>
        <dbReference type="Proteomes" id="UP000219336"/>
    </source>
</evidence>
<protein>
    <recommendedName>
        <fullName evidence="1">Phosphoadenosine phosphosulphate reductase domain-containing protein</fullName>
    </recommendedName>
</protein>